<dbReference type="GeneID" id="55604385"/>
<evidence type="ECO:0000256" key="4">
    <source>
        <dbReference type="ARBA" id="ARBA00022741"/>
    </source>
</evidence>
<evidence type="ECO:0000256" key="1">
    <source>
        <dbReference type="ARBA" id="ARBA00010406"/>
    </source>
</evidence>
<dbReference type="KEGG" id="vg:55604385"/>
<dbReference type="InterPro" id="IPR039718">
    <property type="entry name" value="Rrm1"/>
</dbReference>
<keyword evidence="12" id="KW-1185">Reference proteome</keyword>
<evidence type="ECO:0000256" key="3">
    <source>
        <dbReference type="ARBA" id="ARBA00022533"/>
    </source>
</evidence>
<dbReference type="Gene3D" id="1.10.1650.20">
    <property type="match status" value="1"/>
</dbReference>
<dbReference type="GO" id="GO:0005524">
    <property type="term" value="F:ATP binding"/>
    <property type="evidence" value="ECO:0007669"/>
    <property type="project" value="UniProtKB-UniRule"/>
</dbReference>
<organism evidence="11 12">
    <name type="scientific">Aeromonas phage AS-zj</name>
    <dbReference type="NCBI Taxonomy" id="2024208"/>
    <lineage>
        <taxon>Viruses</taxon>
        <taxon>Duplodnaviria</taxon>
        <taxon>Heunggongvirae</taxon>
        <taxon>Uroviricota</taxon>
        <taxon>Caudoviricetes</taxon>
        <taxon>Pantevenvirales</taxon>
        <taxon>Straboviridae</taxon>
        <taxon>Emmerichvirinae</taxon>
        <taxon>Ceceduovirus</taxon>
        <taxon>Ceceduovirus aszj</taxon>
    </lineage>
</organism>
<dbReference type="PANTHER" id="PTHR11573">
    <property type="entry name" value="RIBONUCLEOSIDE-DIPHOSPHATE REDUCTASE LARGE CHAIN"/>
    <property type="match status" value="1"/>
</dbReference>
<dbReference type="RefSeq" id="YP_009834318.1">
    <property type="nucleotide sequence ID" value="NC_048673.1"/>
</dbReference>
<dbReference type="InterPro" id="IPR013509">
    <property type="entry name" value="RNR_lsu_N"/>
</dbReference>
<dbReference type="InterPro" id="IPR000788">
    <property type="entry name" value="RNR_lg_C"/>
</dbReference>
<dbReference type="NCBIfam" id="NF006578">
    <property type="entry name" value="PRK09103.1"/>
    <property type="match status" value="1"/>
</dbReference>
<keyword evidence="5 8" id="KW-0067">ATP-binding</keyword>
<dbReference type="InterPro" id="IPR013346">
    <property type="entry name" value="NrdE_NrdA_C"/>
</dbReference>
<evidence type="ECO:0000256" key="7">
    <source>
        <dbReference type="ARBA" id="ARBA00023116"/>
    </source>
</evidence>
<feature type="domain" description="ATP-cone" evidence="10">
    <location>
        <begin position="3"/>
        <end position="92"/>
    </location>
</feature>
<protein>
    <recommendedName>
        <fullName evidence="2 9">Ribonucleoside-diphosphate reductase</fullName>
        <ecNumber evidence="2 9">1.17.4.1</ecNumber>
    </recommendedName>
</protein>
<dbReference type="PROSITE" id="PS51161">
    <property type="entry name" value="ATP_CONE"/>
    <property type="match status" value="1"/>
</dbReference>
<keyword evidence="4 8" id="KW-0547">Nucleotide-binding</keyword>
<dbReference type="InterPro" id="IPR008926">
    <property type="entry name" value="RNR_R1-su_N"/>
</dbReference>
<dbReference type="SUPFAM" id="SSF48168">
    <property type="entry name" value="R1 subunit of ribonucleotide reductase, N-terminal domain"/>
    <property type="match status" value="1"/>
</dbReference>
<dbReference type="GO" id="GO:0004748">
    <property type="term" value="F:ribonucleoside-diphosphate reductase activity, thioredoxin disulfide as acceptor"/>
    <property type="evidence" value="ECO:0007669"/>
    <property type="project" value="UniProtKB-EC"/>
</dbReference>
<dbReference type="SUPFAM" id="SSF51998">
    <property type="entry name" value="PFL-like glycyl radical enzymes"/>
    <property type="match status" value="1"/>
</dbReference>
<dbReference type="EMBL" id="MF448340">
    <property type="protein sequence ID" value="ASU00534.1"/>
    <property type="molecule type" value="Genomic_DNA"/>
</dbReference>
<dbReference type="PROSITE" id="PS00089">
    <property type="entry name" value="RIBORED_LARGE"/>
    <property type="match status" value="1"/>
</dbReference>
<evidence type="ECO:0000313" key="12">
    <source>
        <dbReference type="Proteomes" id="UP000226092"/>
    </source>
</evidence>
<dbReference type="UniPathway" id="UPA00326"/>
<evidence type="ECO:0000256" key="2">
    <source>
        <dbReference type="ARBA" id="ARBA00012274"/>
    </source>
</evidence>
<evidence type="ECO:0000256" key="6">
    <source>
        <dbReference type="ARBA" id="ARBA00023002"/>
    </source>
</evidence>
<reference evidence="11 12" key="1">
    <citation type="submission" date="2017-07" db="EMBL/GenBank/DDBJ databases">
        <title>In vitro design and evaluation of phage cocktails against multidrug-resistant Aeromonas salmonicida.</title>
        <authorList>
            <person name="Chen L."/>
            <person name="Yuan S."/>
            <person name="Ma Y."/>
        </authorList>
    </citation>
    <scope>NUCLEOTIDE SEQUENCE [LARGE SCALE GENOMIC DNA]</scope>
</reference>
<comment type="function">
    <text evidence="9">Provides the precursors necessary for DNA synthesis. Catalyzes the biosynthesis of deoxyribonucleotides from the corresponding ribonucleotides.</text>
</comment>
<evidence type="ECO:0000256" key="5">
    <source>
        <dbReference type="ARBA" id="ARBA00022840"/>
    </source>
</evidence>
<accession>A0A223LEP8</accession>
<dbReference type="EC" id="1.17.4.1" evidence="2 9"/>
<dbReference type="Pfam" id="PF02867">
    <property type="entry name" value="Ribonuc_red_lgC"/>
    <property type="match status" value="1"/>
</dbReference>
<keyword evidence="7 9" id="KW-0215">Deoxyribonucleotide synthesis</keyword>
<dbReference type="Pfam" id="PF00317">
    <property type="entry name" value="Ribonuc_red_lgN"/>
    <property type="match status" value="1"/>
</dbReference>
<dbReference type="Gene3D" id="3.20.70.20">
    <property type="match status" value="1"/>
</dbReference>
<dbReference type="PRINTS" id="PR01183">
    <property type="entry name" value="RIBORDTASEM1"/>
</dbReference>
<dbReference type="NCBIfam" id="TIGR02506">
    <property type="entry name" value="NrdE_NrdA"/>
    <property type="match status" value="1"/>
</dbReference>
<evidence type="ECO:0000256" key="8">
    <source>
        <dbReference type="PROSITE-ProRule" id="PRU00492"/>
    </source>
</evidence>
<proteinExistence type="inferred from homology"/>
<comment type="similarity">
    <text evidence="1 9">Belongs to the ribonucleoside diphosphate reductase large chain family.</text>
</comment>
<evidence type="ECO:0000313" key="11">
    <source>
        <dbReference type="EMBL" id="ASU00534.1"/>
    </source>
</evidence>
<dbReference type="Proteomes" id="UP000226092">
    <property type="component" value="Segment"/>
</dbReference>
<evidence type="ECO:0000256" key="9">
    <source>
        <dbReference type="RuleBase" id="RU003410"/>
    </source>
</evidence>
<sequence>MISKVVKSSGITEEFSKDKILKVIEFACENTEADPQAILDAAMSSITDGMNTKDIQKQVIKAATNMISVEEPDYQYVAGRLTMYTLRKDVYGQFDPISLYDHISKLVDLGFYDKDLLKQYSPADIEYLNLHIDHSRDMNFTYAGAMQLKEKYLVRNRVTKEMYETPQFLYMGIAMALHQSEKENRLQHVINYYNAASLFKISIPTPILGGARTPTRQFSSCVKIESGDSLKSINDTSASIISYISQRAGIGINAGAIRAEGSPIRNGEATHTGVIPFYKHFHTAVKSCSQGALRGGSATLNYPMWHLEVEKLLVLKNNKGTDETRIRGLDYSVHINKLFLERLRDDGYITLFSPDVDCGRLYEDFYDADDTKFRKRYASLEMNHVIRKKRIKASELFTAFATERAGTGRIYCLFVDNMNKQTPYKEKIKMSNLCQEIFLPTYAMGSNQEEIALCTLSAINLGMIESTDDYLELARIVVRSLDNLLDYQDYPVKQALAAKKRRALGVGVVNLAYFLAKNYVGYNDKAALSLVHEHIEAMQFSLLQASMELAKERGRSEWHDRTKWADGLLPIDWYNKNVDDLTPNDLKQDWEWLRGQIRMYGLRNDTVTAQMPAESSSQLLNATNGIEPVRSLVSVKASKDGSFNQVVPDVEFLADEYEPLWKMVNRGGMTGYLSICAVIQKFFDQGISANTSYIPSNYEDNKLPIHVILRDVVFANKYGMKSLYYHNTRDGSEEGIEVTKEADCAGCSI</sequence>
<name>A0A223LEP8_9CAUD</name>
<keyword evidence="3" id="KW-0021">Allosteric enzyme</keyword>
<keyword evidence="6 9" id="KW-0560">Oxidoreductase</keyword>
<dbReference type="InterPro" id="IPR005144">
    <property type="entry name" value="ATP-cone_dom"/>
</dbReference>
<dbReference type="GO" id="GO:0009263">
    <property type="term" value="P:deoxyribonucleotide biosynthetic process"/>
    <property type="evidence" value="ECO:0007669"/>
    <property type="project" value="UniProtKB-KW"/>
</dbReference>
<dbReference type="PANTHER" id="PTHR11573:SF6">
    <property type="entry name" value="RIBONUCLEOSIDE-DIPHOSPHATE REDUCTASE LARGE SUBUNIT"/>
    <property type="match status" value="1"/>
</dbReference>
<comment type="catalytic activity">
    <reaction evidence="9">
        <text>a 2'-deoxyribonucleoside 5'-diphosphate + [thioredoxin]-disulfide + H2O = a ribonucleoside 5'-diphosphate + [thioredoxin]-dithiol</text>
        <dbReference type="Rhea" id="RHEA:23252"/>
        <dbReference type="Rhea" id="RHEA-COMP:10698"/>
        <dbReference type="Rhea" id="RHEA-COMP:10700"/>
        <dbReference type="ChEBI" id="CHEBI:15377"/>
        <dbReference type="ChEBI" id="CHEBI:29950"/>
        <dbReference type="ChEBI" id="CHEBI:50058"/>
        <dbReference type="ChEBI" id="CHEBI:57930"/>
        <dbReference type="ChEBI" id="CHEBI:73316"/>
        <dbReference type="EC" id="1.17.4.1"/>
    </reaction>
</comment>
<evidence type="ECO:0000259" key="10">
    <source>
        <dbReference type="PROSITE" id="PS51161"/>
    </source>
</evidence>
<dbReference type="Pfam" id="PF03477">
    <property type="entry name" value="ATP-cone"/>
    <property type="match status" value="1"/>
</dbReference>